<evidence type="ECO:0000313" key="3">
    <source>
        <dbReference type="Proteomes" id="UP000449944"/>
    </source>
</evidence>
<dbReference type="SUPFAM" id="SSF52540">
    <property type="entry name" value="P-loop containing nucleoside triphosphate hydrolases"/>
    <property type="match status" value="1"/>
</dbReference>
<dbReference type="AlphaFoldDB" id="A0AAW9VGQ0"/>
<protein>
    <submittedName>
        <fullName evidence="2">AAA family ATPase</fullName>
    </submittedName>
</protein>
<accession>A0AAW9VGQ0</accession>
<sequence length="387" mass="45589">MNEYNIIIGENGSGKTRYLINHYNEFQKSEDVDFISNSLTMPLGRYKNPFRLNGKGNYISNFYHSSFTGYFSTLFDISDLDSLFYTLEFMGFDPILHIERKPIYKLIKIKNLEERYFLEKQKEDIRFVHFGPSSLGYYSKEFYDRYYQYINSNKKFKLGKNTLNLDIETLKLHIEDEKKFKKDIKDIRRGLFYEEYHLSKKGVIFNLNEVSSGEIYLLCLGLHIRNFLNSNFNSGRKKTILIDEPENSLHPKWQKGYISFLRGITKYDKVQYIIATHSPFLTMSNYDTHMRVSEICDGTLRGIEQNSSSNSIEEIYLELFKVLTPKNRYLSEYCNDLLVKFSNGLISKNHVSNVIDSMIEVTFDDDQKDFLDGVYELLLKVERSING</sequence>
<dbReference type="GO" id="GO:0005524">
    <property type="term" value="F:ATP binding"/>
    <property type="evidence" value="ECO:0007669"/>
    <property type="project" value="InterPro"/>
</dbReference>
<dbReference type="InterPro" id="IPR051396">
    <property type="entry name" value="Bact_Antivir_Def_Nuclease"/>
</dbReference>
<dbReference type="Pfam" id="PF13304">
    <property type="entry name" value="AAA_21"/>
    <property type="match status" value="1"/>
</dbReference>
<dbReference type="Proteomes" id="UP000449944">
    <property type="component" value="Unassembled WGS sequence"/>
</dbReference>
<comment type="caution">
    <text evidence="2">The sequence shown here is derived from an EMBL/GenBank/DDBJ whole genome shotgun (WGS) entry which is preliminary data.</text>
</comment>
<dbReference type="PANTHER" id="PTHR43581:SF2">
    <property type="entry name" value="EXCINUCLEASE ATPASE SUBUNIT"/>
    <property type="match status" value="1"/>
</dbReference>
<dbReference type="EMBL" id="WLUB01000058">
    <property type="protein sequence ID" value="MTC36616.1"/>
    <property type="molecule type" value="Genomic_DNA"/>
</dbReference>
<dbReference type="InterPro" id="IPR027417">
    <property type="entry name" value="P-loop_NTPase"/>
</dbReference>
<dbReference type="GO" id="GO:0016887">
    <property type="term" value="F:ATP hydrolysis activity"/>
    <property type="evidence" value="ECO:0007669"/>
    <property type="project" value="InterPro"/>
</dbReference>
<feature type="domain" description="ATPase AAA-type core" evidence="1">
    <location>
        <begin position="173"/>
        <end position="281"/>
    </location>
</feature>
<dbReference type="Gene3D" id="3.40.50.300">
    <property type="entry name" value="P-loop containing nucleotide triphosphate hydrolases"/>
    <property type="match status" value="1"/>
</dbReference>
<gene>
    <name evidence="2" type="ORF">GKR67_18755</name>
</gene>
<evidence type="ECO:0000259" key="1">
    <source>
        <dbReference type="Pfam" id="PF13304"/>
    </source>
</evidence>
<dbReference type="PANTHER" id="PTHR43581">
    <property type="entry name" value="ATP/GTP PHOSPHATASE"/>
    <property type="match status" value="1"/>
</dbReference>
<dbReference type="InterPro" id="IPR003959">
    <property type="entry name" value="ATPase_AAA_core"/>
</dbReference>
<organism evidence="2 3">
    <name type="scientific">Providencia alcalifaciens</name>
    <dbReference type="NCBI Taxonomy" id="126385"/>
    <lineage>
        <taxon>Bacteria</taxon>
        <taxon>Pseudomonadati</taxon>
        <taxon>Pseudomonadota</taxon>
        <taxon>Gammaproteobacteria</taxon>
        <taxon>Enterobacterales</taxon>
        <taxon>Morganellaceae</taxon>
        <taxon>Providencia</taxon>
    </lineage>
</organism>
<proteinExistence type="predicted"/>
<evidence type="ECO:0000313" key="2">
    <source>
        <dbReference type="EMBL" id="MTC36616.1"/>
    </source>
</evidence>
<name>A0AAW9VGQ0_9GAMM</name>
<reference evidence="2 3" key="1">
    <citation type="submission" date="2019-10" db="EMBL/GenBank/DDBJ databases">
        <title>Comparative genomic analysis of Providencia.</title>
        <authorList>
            <person name="Yuan C."/>
            <person name="Wei Y."/>
            <person name="Yin Z."/>
        </authorList>
    </citation>
    <scope>NUCLEOTIDE SEQUENCE [LARGE SCALE GENOMIC DNA]</scope>
    <source>
        <strain evidence="3">wls1934</strain>
    </source>
</reference>